<keyword evidence="2" id="KW-1185">Reference proteome</keyword>
<protein>
    <recommendedName>
        <fullName evidence="3">GNAT family N-acetyltransferase</fullName>
    </recommendedName>
</protein>
<dbReference type="RefSeq" id="WP_319837565.1">
    <property type="nucleotide sequence ID" value="NZ_CP137624.1"/>
</dbReference>
<proteinExistence type="predicted"/>
<organism evidence="1 2">
    <name type="scientific">Lysinibacillus louembei</name>
    <dbReference type="NCBI Taxonomy" id="1470088"/>
    <lineage>
        <taxon>Bacteria</taxon>
        <taxon>Bacillati</taxon>
        <taxon>Bacillota</taxon>
        <taxon>Bacilli</taxon>
        <taxon>Bacillales</taxon>
        <taxon>Bacillaceae</taxon>
        <taxon>Lysinibacillus</taxon>
    </lineage>
</organism>
<name>A0ABZ0S034_9BACI</name>
<gene>
    <name evidence="1" type="ORF">R6U77_04240</name>
</gene>
<reference evidence="1 2" key="1">
    <citation type="submission" date="2023-09" db="EMBL/GenBank/DDBJ databases">
        <authorList>
            <person name="Page C.A."/>
            <person name="Perez-Diaz I.M."/>
        </authorList>
    </citation>
    <scope>NUCLEOTIDE SEQUENCE [LARGE SCALE GENOMIC DNA]</scope>
    <source>
        <strain evidence="1 2">Ll15</strain>
    </source>
</reference>
<accession>A0ABZ0S034</accession>
<evidence type="ECO:0000313" key="1">
    <source>
        <dbReference type="EMBL" id="WPK12907.1"/>
    </source>
</evidence>
<dbReference type="EMBL" id="CP137624">
    <property type="protein sequence ID" value="WPK12907.1"/>
    <property type="molecule type" value="Genomic_DNA"/>
</dbReference>
<evidence type="ECO:0000313" key="2">
    <source>
        <dbReference type="Proteomes" id="UP001322664"/>
    </source>
</evidence>
<sequence length="65" mass="7473">MEIKIISPKDAKEISIYLEKMNATNKSHIGFCGEQNEEIYDSLMTNIQIGSGHLCKRLCKERGWK</sequence>
<evidence type="ECO:0008006" key="3">
    <source>
        <dbReference type="Google" id="ProtNLM"/>
    </source>
</evidence>
<dbReference type="Proteomes" id="UP001322664">
    <property type="component" value="Chromosome"/>
</dbReference>